<sequence length="110" mass="12458">MIMTKIENWMVDDMTNRQVRYLSPVLANSPTPGIADLYAQARNEFQLVPPLTLFSPSVELFAGVWGVLRESLIIQKSHPGVALHMGRYQRTLNGRFPVSVLRLHSRILPS</sequence>
<dbReference type="EMBL" id="UOFG01000058">
    <property type="protein sequence ID" value="VAW59010.1"/>
    <property type="molecule type" value="Genomic_DNA"/>
</dbReference>
<reference evidence="1" key="1">
    <citation type="submission" date="2018-06" db="EMBL/GenBank/DDBJ databases">
        <authorList>
            <person name="Zhirakovskaya E."/>
        </authorList>
    </citation>
    <scope>NUCLEOTIDE SEQUENCE</scope>
</reference>
<accession>A0A3B0X2R8</accession>
<proteinExistence type="predicted"/>
<name>A0A3B0X2R8_9ZZZZ</name>
<gene>
    <name evidence="1" type="ORF">MNBD_GAMMA11-1094</name>
</gene>
<organism evidence="1">
    <name type="scientific">hydrothermal vent metagenome</name>
    <dbReference type="NCBI Taxonomy" id="652676"/>
    <lineage>
        <taxon>unclassified sequences</taxon>
        <taxon>metagenomes</taxon>
        <taxon>ecological metagenomes</taxon>
    </lineage>
</organism>
<evidence type="ECO:0000313" key="1">
    <source>
        <dbReference type="EMBL" id="VAW59010.1"/>
    </source>
</evidence>
<protein>
    <submittedName>
        <fullName evidence="1">Uncharacterized protein</fullName>
    </submittedName>
</protein>
<dbReference type="AlphaFoldDB" id="A0A3B0X2R8"/>